<dbReference type="SUPFAM" id="SSF52743">
    <property type="entry name" value="Subtilisin-like"/>
    <property type="match status" value="1"/>
</dbReference>
<dbReference type="GO" id="GO:0004252">
    <property type="term" value="F:serine-type endopeptidase activity"/>
    <property type="evidence" value="ECO:0007669"/>
    <property type="project" value="InterPro"/>
</dbReference>
<comment type="similarity">
    <text evidence="4">Belongs to the peptidase S8 family.</text>
</comment>
<keyword evidence="6" id="KW-1133">Transmembrane helix</keyword>
<evidence type="ECO:0000256" key="2">
    <source>
        <dbReference type="ARBA" id="ARBA00022801"/>
    </source>
</evidence>
<keyword evidence="6" id="KW-0472">Membrane</keyword>
<evidence type="ECO:0000256" key="6">
    <source>
        <dbReference type="SAM" id="Phobius"/>
    </source>
</evidence>
<dbReference type="EMBL" id="STGW01000006">
    <property type="protein sequence ID" value="THV12885.1"/>
    <property type="molecule type" value="Genomic_DNA"/>
</dbReference>
<name>A0A4S8N9T5_9ACTN</name>
<evidence type="ECO:0000313" key="8">
    <source>
        <dbReference type="EMBL" id="THV12885.1"/>
    </source>
</evidence>
<evidence type="ECO:0000259" key="7">
    <source>
        <dbReference type="Pfam" id="PF00082"/>
    </source>
</evidence>
<feature type="compositionally biased region" description="Basic and acidic residues" evidence="5">
    <location>
        <begin position="384"/>
        <end position="403"/>
    </location>
</feature>
<evidence type="ECO:0000256" key="4">
    <source>
        <dbReference type="PROSITE-ProRule" id="PRU01240"/>
    </source>
</evidence>
<feature type="domain" description="Peptidase S8/S53" evidence="7">
    <location>
        <begin position="132"/>
        <end position="368"/>
    </location>
</feature>
<feature type="region of interest" description="Disordered" evidence="5">
    <location>
        <begin position="1"/>
        <end position="25"/>
    </location>
</feature>
<keyword evidence="2" id="KW-0378">Hydrolase</keyword>
<feature type="region of interest" description="Disordered" evidence="5">
    <location>
        <begin position="377"/>
        <end position="403"/>
    </location>
</feature>
<feature type="transmembrane region" description="Helical" evidence="6">
    <location>
        <begin position="413"/>
        <end position="434"/>
    </location>
</feature>
<dbReference type="Gene3D" id="3.40.50.200">
    <property type="entry name" value="Peptidase S8/S53 domain"/>
    <property type="match status" value="1"/>
</dbReference>
<keyword evidence="9" id="KW-1185">Reference proteome</keyword>
<comment type="caution">
    <text evidence="4">Lacks conserved residue(s) required for the propagation of feature annotation.</text>
</comment>
<keyword evidence="6" id="KW-0812">Transmembrane</keyword>
<reference evidence="8 9" key="1">
    <citation type="journal article" date="2009" name="Int. J. Syst. Evol. Microbiol.">
        <title>Nocardioides caeni sp. nov., isolated from wastewater.</title>
        <authorList>
            <person name="Yoon J.H."/>
            <person name="Kang S.J."/>
            <person name="Park S."/>
            <person name="Kim W."/>
            <person name="Oh T.K."/>
        </authorList>
    </citation>
    <scope>NUCLEOTIDE SEQUENCE [LARGE SCALE GENOMIC DNA]</scope>
    <source>
        <strain evidence="8 9">DSM 23134</strain>
    </source>
</reference>
<organism evidence="8 9">
    <name type="scientific">Nocardioides caeni</name>
    <dbReference type="NCBI Taxonomy" id="574700"/>
    <lineage>
        <taxon>Bacteria</taxon>
        <taxon>Bacillati</taxon>
        <taxon>Actinomycetota</taxon>
        <taxon>Actinomycetes</taxon>
        <taxon>Propionibacteriales</taxon>
        <taxon>Nocardioidaceae</taxon>
        <taxon>Nocardioides</taxon>
    </lineage>
</organism>
<dbReference type="InterPro" id="IPR015500">
    <property type="entry name" value="Peptidase_S8_subtilisin-rel"/>
</dbReference>
<proteinExistence type="inferred from homology"/>
<keyword evidence="3" id="KW-0720">Serine protease</keyword>
<dbReference type="PROSITE" id="PS51892">
    <property type="entry name" value="SUBTILASE"/>
    <property type="match status" value="1"/>
</dbReference>
<keyword evidence="1" id="KW-0645">Protease</keyword>
<protein>
    <recommendedName>
        <fullName evidence="7">Peptidase S8/S53 domain-containing protein</fullName>
    </recommendedName>
</protein>
<comment type="caution">
    <text evidence="8">The sequence shown here is derived from an EMBL/GenBank/DDBJ whole genome shotgun (WGS) entry which is preliminary data.</text>
</comment>
<dbReference type="GO" id="GO:0006508">
    <property type="term" value="P:proteolysis"/>
    <property type="evidence" value="ECO:0007669"/>
    <property type="project" value="UniProtKB-KW"/>
</dbReference>
<accession>A0A4S8N9T5</accession>
<dbReference type="AlphaFoldDB" id="A0A4S8N9T5"/>
<evidence type="ECO:0000256" key="3">
    <source>
        <dbReference type="ARBA" id="ARBA00022825"/>
    </source>
</evidence>
<gene>
    <name evidence="8" type="ORF">E9934_10850</name>
</gene>
<evidence type="ECO:0000313" key="9">
    <source>
        <dbReference type="Proteomes" id="UP000307087"/>
    </source>
</evidence>
<evidence type="ECO:0000256" key="5">
    <source>
        <dbReference type="SAM" id="MobiDB-lite"/>
    </source>
</evidence>
<evidence type="ECO:0000256" key="1">
    <source>
        <dbReference type="ARBA" id="ARBA00022670"/>
    </source>
</evidence>
<dbReference type="Pfam" id="PF00082">
    <property type="entry name" value="Peptidase_S8"/>
    <property type="match status" value="1"/>
</dbReference>
<dbReference type="Proteomes" id="UP000307087">
    <property type="component" value="Unassembled WGS sequence"/>
</dbReference>
<dbReference type="InterPro" id="IPR036852">
    <property type="entry name" value="Peptidase_S8/S53_dom_sf"/>
</dbReference>
<sequence>MGRAVQARARAVDPRGALSTGHPRPGTHGVLVRVIGWAGRGASALLLAALTLVAVPAAPSAAAADDPDCDNVQTETEERKVEGVNDANDALHVGEATALLARRGIGPGEGVRIVVVDSGITGHDGSGPSTLDYAHGLTAAGIIAGPDQDDPGVEVGIAPAATVEGRTFYTHPRGSDDGVTPTSDGLATALRGVADDRSAGRLPPRTIVLVPIEVAHSTALESAVDRLVRTGVLVVAAGGDRPAPESGFLPSYSGEAEPGEDAARDVWPAADDRTLAVGASTDGALGSVLRSSAIDVAAPGTGAVSRGLNGGWCRVTSVSSHWAAAQVAGIAALVWSANGDESATRIRARLVTTASGNTLGASPLVGHGVVQALEALERVPSTGRSDRDEDTTARPADAPRARADVLAPTRERAIWWGLGGGGALAVLLILRPVLARRRR</sequence>
<dbReference type="PRINTS" id="PR00723">
    <property type="entry name" value="SUBTILISIN"/>
</dbReference>
<dbReference type="InterPro" id="IPR000209">
    <property type="entry name" value="Peptidase_S8/S53_dom"/>
</dbReference>